<dbReference type="InterPro" id="IPR011006">
    <property type="entry name" value="CheY-like_superfamily"/>
</dbReference>
<feature type="region of interest" description="Disordered" evidence="7">
    <location>
        <begin position="493"/>
        <end position="531"/>
    </location>
</feature>
<feature type="domain" description="Histidine kinase" evidence="8">
    <location>
        <begin position="617"/>
        <end position="874"/>
    </location>
</feature>
<feature type="compositionally biased region" description="Basic residues" evidence="7">
    <location>
        <begin position="516"/>
        <end position="531"/>
    </location>
</feature>
<evidence type="ECO:0000259" key="9">
    <source>
        <dbReference type="PROSITE" id="PS50110"/>
    </source>
</evidence>
<keyword evidence="11" id="KW-1185">Reference proteome</keyword>
<accession>A0AAQ3LZE0</accession>
<dbReference type="Pfam" id="PF02518">
    <property type="entry name" value="HATPase_c"/>
    <property type="match status" value="1"/>
</dbReference>
<organism evidence="10 11">
    <name type="scientific">Acrodontium crateriforme</name>
    <dbReference type="NCBI Taxonomy" id="150365"/>
    <lineage>
        <taxon>Eukaryota</taxon>
        <taxon>Fungi</taxon>
        <taxon>Dikarya</taxon>
        <taxon>Ascomycota</taxon>
        <taxon>Pezizomycotina</taxon>
        <taxon>Dothideomycetes</taxon>
        <taxon>Dothideomycetidae</taxon>
        <taxon>Mycosphaerellales</taxon>
        <taxon>Teratosphaeriaceae</taxon>
        <taxon>Acrodontium</taxon>
    </lineage>
</organism>
<dbReference type="SMART" id="SM00387">
    <property type="entry name" value="HATPase_c"/>
    <property type="match status" value="1"/>
</dbReference>
<name>A0AAQ3LZE0_9PEZI</name>
<dbReference type="Gene3D" id="3.40.50.2300">
    <property type="match status" value="1"/>
</dbReference>
<dbReference type="EMBL" id="CP138581">
    <property type="protein sequence ID" value="WPG98689.1"/>
    <property type="molecule type" value="Genomic_DNA"/>
</dbReference>
<feature type="region of interest" description="Disordered" evidence="7">
    <location>
        <begin position="1057"/>
        <end position="1143"/>
    </location>
</feature>
<dbReference type="SUPFAM" id="SSF47384">
    <property type="entry name" value="Homodimeric domain of signal transducing histidine kinase"/>
    <property type="match status" value="1"/>
</dbReference>
<evidence type="ECO:0000256" key="3">
    <source>
        <dbReference type="ARBA" id="ARBA00022553"/>
    </source>
</evidence>
<reference evidence="10 11" key="1">
    <citation type="submission" date="2023-11" db="EMBL/GenBank/DDBJ databases">
        <title>An acidophilic fungus is an integral part of prey digestion in a carnivorous sundew plant.</title>
        <authorList>
            <person name="Tsai I.J."/>
        </authorList>
    </citation>
    <scope>NUCLEOTIDE SEQUENCE [LARGE SCALE GENOMIC DNA]</scope>
    <source>
        <strain evidence="10">169a</strain>
    </source>
</reference>
<evidence type="ECO:0000313" key="11">
    <source>
        <dbReference type="Proteomes" id="UP001303373"/>
    </source>
</evidence>
<dbReference type="Gene3D" id="1.10.287.130">
    <property type="match status" value="1"/>
</dbReference>
<evidence type="ECO:0000256" key="4">
    <source>
        <dbReference type="ARBA" id="ARBA00022679"/>
    </source>
</evidence>
<dbReference type="SUPFAM" id="SSF52172">
    <property type="entry name" value="CheY-like"/>
    <property type="match status" value="1"/>
</dbReference>
<dbReference type="EC" id="2.7.13.3" evidence="2"/>
<gene>
    <name evidence="10" type="ORF">R9X50_00148300</name>
</gene>
<dbReference type="GO" id="GO:0009927">
    <property type="term" value="F:histidine phosphotransfer kinase activity"/>
    <property type="evidence" value="ECO:0007669"/>
    <property type="project" value="TreeGrafter"/>
</dbReference>
<proteinExistence type="predicted"/>
<dbReference type="InterPro" id="IPR036890">
    <property type="entry name" value="HATPase_C_sf"/>
</dbReference>
<feature type="compositionally biased region" description="Polar residues" evidence="7">
    <location>
        <begin position="1065"/>
        <end position="1078"/>
    </location>
</feature>
<dbReference type="InterPro" id="IPR036097">
    <property type="entry name" value="HisK_dim/P_sf"/>
</dbReference>
<dbReference type="CDD" id="cd17546">
    <property type="entry name" value="REC_hyHK_CKI1_RcsC-like"/>
    <property type="match status" value="1"/>
</dbReference>
<feature type="compositionally biased region" description="Polar residues" evidence="7">
    <location>
        <begin position="309"/>
        <end position="335"/>
    </location>
</feature>
<evidence type="ECO:0000313" key="10">
    <source>
        <dbReference type="EMBL" id="WPG98689.1"/>
    </source>
</evidence>
<dbReference type="InterPro" id="IPR005467">
    <property type="entry name" value="His_kinase_dom"/>
</dbReference>
<evidence type="ECO:0000256" key="2">
    <source>
        <dbReference type="ARBA" id="ARBA00012438"/>
    </source>
</evidence>
<feature type="compositionally biased region" description="Polar residues" evidence="7">
    <location>
        <begin position="409"/>
        <end position="421"/>
    </location>
</feature>
<dbReference type="Pfam" id="PF00512">
    <property type="entry name" value="HisKA"/>
    <property type="match status" value="1"/>
</dbReference>
<dbReference type="PROSITE" id="PS50109">
    <property type="entry name" value="HIS_KIN"/>
    <property type="match status" value="1"/>
</dbReference>
<feature type="domain" description="Response regulatory" evidence="9">
    <location>
        <begin position="1151"/>
        <end position="1304"/>
    </location>
</feature>
<sequence length="1311" mass="145392">MSFNADVTARLSRKQSLYESRREREFYRYFEPVRALSAAGPKLCDLHDESAVRAHQPVSSPDRALTAFCQLGALRLGTRRAMLFFFDTNFAYVLAEATRSLSLQDDSVHEIEDKLWLGHSIIPRGFSVCEETVCRAIPVDPSDKDYESSLIHIIRDLEKDTVFCDRPYVTDGPKARFYAGVPITTPKGINIGAYCCLDDKVRTDGITEKDKNFLKDMAATVMTHLETVRAKAEHERGSQMVTGLGAFVEGATNLHEWTEQSIDRNHRKPRVNPKRLSSMAPAPKRGFNFMRGSSASSTSGNHSLLSQSPTISEGTPITPTSHTSLDTVKTKNTTPNEDETMISISNLGLERINTTTISRHAEDLRTGPSGVGNTLERAIHIVREAMDVDGAQFLDANVGSYGALINRQNESGSDNASSSEAMASGNDYPGTETEGEYGEQHKSPGKSCCVLASSYSSTRQDENGVLQEQAPEISEKFLRSMLRRYPRGKIWNFNGDGDGSSDDESSEAAANEHVIPPRRSKEHTKRKKTRRQVRIEDCREIQRLFPRARSLALVGMWDQNRDRWFSACIIWTYKPLRLFSADLEVNYLAAFCDVIMAEIHRLEAQNSDKAKGDFISSISHELRSPLHGILGSVECLQDQPIDTQSANLIAQIDVCGRTLVDIVDHILEYTKINHHTKVAPPRSQSKIHRPFDNDKSACLGNMMSLDTVVSLDEITEEVIQTTTYSFAYSRSKELMLDRKVAVILDIEQPEDPTMWKCHAPLGGWKRIVINLLSNALKYTDEGYIKISLRACPIPGKRKKFNAVLTVKDSGRGMSREFLENHLFKAFSQEDTLMEGTGLGMSLVAKIVRALGGSIEVQSEKWAGTTITVVLPLDRQSRASNQVEDAVNKVAALKVSGTTIGLVNFHHPDSHSSRPPSPSNPNKDLVYHSLQRTCTRLGFQIIPVNDKTVESDYEVCVTTESEYPRYQQLIVSALQKNQGDNTAPGRMKPTIVLCDSTISERRLRNLRRDSPIYGHVEYIAQPCGPQRLVAAVRNCLTAGLKEFIDAGNGAVSMALHPGPKALISPPQENVTGTRESQLKASVEDSPLEENVTAVSNPLDSSNDRHDTLRSHSTGALPNSPMVLSPHPMPPNSPAATNTLSQTSVEPSADRLSLLLVDDNHINLQLLVNYAKKQKHPKLTASDGKEAIEVYKNAWLPHLQPNKGRRPSLPMNSHLQTATLQLKNDIPRPPQVILMDINMPVLNGFEATRAIRSFEKHHNLPPAHIIALTGLGGASAQQEAFKSGVDLFLTKPVRLKELTKLLEDIVNEEAHCH</sequence>
<keyword evidence="5" id="KW-0418">Kinase</keyword>
<dbReference type="SUPFAM" id="SSF55781">
    <property type="entry name" value="GAF domain-like"/>
    <property type="match status" value="1"/>
</dbReference>
<dbReference type="SMART" id="SM00388">
    <property type="entry name" value="HisKA"/>
    <property type="match status" value="1"/>
</dbReference>
<dbReference type="InterPro" id="IPR003661">
    <property type="entry name" value="HisK_dim/P_dom"/>
</dbReference>
<feature type="region of interest" description="Disordered" evidence="7">
    <location>
        <begin position="409"/>
        <end position="445"/>
    </location>
</feature>
<dbReference type="PROSITE" id="PS50110">
    <property type="entry name" value="RESPONSE_REGULATORY"/>
    <property type="match status" value="1"/>
</dbReference>
<dbReference type="PRINTS" id="PR00344">
    <property type="entry name" value="BCTRLSENSOR"/>
</dbReference>
<keyword evidence="4" id="KW-0808">Transferase</keyword>
<dbReference type="FunFam" id="1.10.287.130:FF:000023">
    <property type="entry name" value="Sensor histidine kinase/response regulator, putative"/>
    <property type="match status" value="1"/>
</dbReference>
<dbReference type="InterPro" id="IPR001789">
    <property type="entry name" value="Sig_transdc_resp-reg_receiver"/>
</dbReference>
<feature type="compositionally biased region" description="Polar residues" evidence="7">
    <location>
        <begin position="1132"/>
        <end position="1143"/>
    </location>
</feature>
<dbReference type="Pfam" id="PF00072">
    <property type="entry name" value="Response_reg"/>
    <property type="match status" value="1"/>
</dbReference>
<dbReference type="InterPro" id="IPR004358">
    <property type="entry name" value="Sig_transdc_His_kin-like_C"/>
</dbReference>
<feature type="compositionally biased region" description="Low complexity" evidence="7">
    <location>
        <begin position="293"/>
        <end position="308"/>
    </location>
</feature>
<dbReference type="FunFam" id="3.30.450.40:FF:000083">
    <property type="entry name" value="Sensor histidine kinase/response regulator, putative (AFU_orthologue AFUA_4G00660)"/>
    <property type="match status" value="1"/>
</dbReference>
<dbReference type="GO" id="GO:0000155">
    <property type="term" value="F:phosphorelay sensor kinase activity"/>
    <property type="evidence" value="ECO:0007669"/>
    <property type="project" value="InterPro"/>
</dbReference>
<dbReference type="Proteomes" id="UP001303373">
    <property type="component" value="Chromosome 2"/>
</dbReference>
<dbReference type="CDD" id="cd00082">
    <property type="entry name" value="HisKA"/>
    <property type="match status" value="1"/>
</dbReference>
<comment type="catalytic activity">
    <reaction evidence="1">
        <text>ATP + protein L-histidine = ADP + protein N-phospho-L-histidine.</text>
        <dbReference type="EC" id="2.7.13.3"/>
    </reaction>
</comment>
<dbReference type="GO" id="GO:0005886">
    <property type="term" value="C:plasma membrane"/>
    <property type="evidence" value="ECO:0007669"/>
    <property type="project" value="TreeGrafter"/>
</dbReference>
<protein>
    <recommendedName>
        <fullName evidence="2">histidine kinase</fullName>
        <ecNumber evidence="2">2.7.13.3</ecNumber>
    </recommendedName>
</protein>
<dbReference type="SMART" id="SM00448">
    <property type="entry name" value="REC"/>
    <property type="match status" value="1"/>
</dbReference>
<evidence type="ECO:0000256" key="6">
    <source>
        <dbReference type="PROSITE-ProRule" id="PRU00169"/>
    </source>
</evidence>
<keyword evidence="3 6" id="KW-0597">Phosphoprotein</keyword>
<dbReference type="SUPFAM" id="SSF55874">
    <property type="entry name" value="ATPase domain of HSP90 chaperone/DNA topoisomerase II/histidine kinase"/>
    <property type="match status" value="1"/>
</dbReference>
<evidence type="ECO:0000256" key="7">
    <source>
        <dbReference type="SAM" id="MobiDB-lite"/>
    </source>
</evidence>
<feature type="modified residue" description="4-aspartylphosphate" evidence="6">
    <location>
        <position position="1234"/>
    </location>
</feature>
<dbReference type="PANTHER" id="PTHR43047:SF72">
    <property type="entry name" value="OSMOSENSING HISTIDINE PROTEIN KINASE SLN1"/>
    <property type="match status" value="1"/>
</dbReference>
<dbReference type="PANTHER" id="PTHR43047">
    <property type="entry name" value="TWO-COMPONENT HISTIDINE PROTEIN KINASE"/>
    <property type="match status" value="1"/>
</dbReference>
<dbReference type="Gene3D" id="3.30.565.10">
    <property type="entry name" value="Histidine kinase-like ATPase, C-terminal domain"/>
    <property type="match status" value="1"/>
</dbReference>
<evidence type="ECO:0000256" key="1">
    <source>
        <dbReference type="ARBA" id="ARBA00000085"/>
    </source>
</evidence>
<evidence type="ECO:0000259" key="8">
    <source>
        <dbReference type="PROSITE" id="PS50109"/>
    </source>
</evidence>
<evidence type="ECO:0000256" key="5">
    <source>
        <dbReference type="ARBA" id="ARBA00022777"/>
    </source>
</evidence>
<dbReference type="InterPro" id="IPR003594">
    <property type="entry name" value="HATPase_dom"/>
</dbReference>
<feature type="region of interest" description="Disordered" evidence="7">
    <location>
        <begin position="263"/>
        <end position="338"/>
    </location>
</feature>